<dbReference type="PANTHER" id="PTHR30632:SF0">
    <property type="entry name" value="SULFATE-BINDING PROTEIN"/>
    <property type="match status" value="1"/>
</dbReference>
<dbReference type="SUPFAM" id="SSF53850">
    <property type="entry name" value="Periplasmic binding protein-like II"/>
    <property type="match status" value="1"/>
</dbReference>
<dbReference type="Pfam" id="PF13531">
    <property type="entry name" value="SBP_bac_11"/>
    <property type="match status" value="1"/>
</dbReference>
<dbReference type="GO" id="GO:0030973">
    <property type="term" value="F:molybdate ion binding"/>
    <property type="evidence" value="ECO:0007669"/>
    <property type="project" value="TreeGrafter"/>
</dbReference>
<comment type="caution">
    <text evidence="1">The sequence shown here is derived from an EMBL/GenBank/DDBJ whole genome shotgun (WGS) entry which is preliminary data.</text>
</comment>
<sequence>MTCLTVLAAGSLRTALTPLLAEYTRLTGQRVQAEYGPAGLLRQRIEAGAPCDLFASANTAHPQRLLAAGRILRVQPFIANRLCLTVRNTPATLGADWLALLGNPILIIGMSTPGCDPSGDYAWQLFDNIAPLLPPCAGVLKARARQLVGGADSPPLPAGAIAAGWLIHQGKADIFIGYAHYARLLGQDPLLRVVEIPAQFNVRALYSLGVGTAAAEPLAAYILSPAGQKQLLAAGFMPVIPELNPEVNAATAWAHQTTAPEGNNPGPGG</sequence>
<keyword evidence="2" id="KW-1185">Reference proteome</keyword>
<organism evidence="1 2">
    <name type="scientific">Sodalis ligni</name>
    <dbReference type="NCBI Taxonomy" id="2697027"/>
    <lineage>
        <taxon>Bacteria</taxon>
        <taxon>Pseudomonadati</taxon>
        <taxon>Pseudomonadota</taxon>
        <taxon>Gammaproteobacteria</taxon>
        <taxon>Enterobacterales</taxon>
        <taxon>Bruguierivoracaceae</taxon>
        <taxon>Sodalis</taxon>
    </lineage>
</organism>
<dbReference type="PANTHER" id="PTHR30632">
    <property type="entry name" value="MOLYBDATE-BINDING PERIPLASMIC PROTEIN"/>
    <property type="match status" value="1"/>
</dbReference>
<accession>A0A4R1N8V7</accession>
<proteinExistence type="predicted"/>
<reference evidence="1 2" key="1">
    <citation type="submission" date="2019-02" db="EMBL/GenBank/DDBJ databases">
        <title>Investigation of anaerobic lignin degradation for improved lignocellulosic biofuels.</title>
        <authorList>
            <person name="Deangelis K."/>
        </authorList>
    </citation>
    <scope>NUCLEOTIDE SEQUENCE [LARGE SCALE GENOMIC DNA]</scope>
    <source>
        <strain evidence="1 2">159R</strain>
    </source>
</reference>
<protein>
    <submittedName>
        <fullName evidence="1">Molybdate transport system substrate-binding protein</fullName>
    </submittedName>
</protein>
<dbReference type="AlphaFoldDB" id="A0A4R1N8V7"/>
<evidence type="ECO:0000313" key="2">
    <source>
        <dbReference type="Proteomes" id="UP000294555"/>
    </source>
</evidence>
<evidence type="ECO:0000313" key="1">
    <source>
        <dbReference type="EMBL" id="TCL03087.1"/>
    </source>
</evidence>
<dbReference type="Gene3D" id="3.40.190.10">
    <property type="entry name" value="Periplasmic binding protein-like II"/>
    <property type="match status" value="2"/>
</dbReference>
<dbReference type="GO" id="GO:0015689">
    <property type="term" value="P:molybdate ion transport"/>
    <property type="evidence" value="ECO:0007669"/>
    <property type="project" value="TreeGrafter"/>
</dbReference>
<name>A0A4R1N8V7_9GAMM</name>
<dbReference type="OrthoDB" id="516817at2"/>
<dbReference type="RefSeq" id="WP_132921981.1">
    <property type="nucleotide sequence ID" value="NZ_SJOI01000001.1"/>
</dbReference>
<dbReference type="EMBL" id="SJOI01000001">
    <property type="protein sequence ID" value="TCL03087.1"/>
    <property type="molecule type" value="Genomic_DNA"/>
</dbReference>
<dbReference type="InterPro" id="IPR050682">
    <property type="entry name" value="ModA/WtpA"/>
</dbReference>
<gene>
    <name evidence="1" type="ORF">EZJ58_1129</name>
</gene>
<dbReference type="Proteomes" id="UP000294555">
    <property type="component" value="Unassembled WGS sequence"/>
</dbReference>